<sequence length="140" mass="16146">MISIFLSINNNEEVIELPVIPEKLENDSPFNNDAFEGMEQELNLIGTRGNKTMSIDSFFPVTDYPFLKSRELWGMEYVETIERWRDRRYPLRLIIANTNPKGYAVNLAVTIDDFSYGVGKSEDIEYSLSLREFPIIRVGG</sequence>
<dbReference type="AlphaFoldDB" id="A0A6N9Q890"/>
<evidence type="ECO:0000313" key="1">
    <source>
        <dbReference type="EMBL" id="NBI30911.1"/>
    </source>
</evidence>
<dbReference type="RefSeq" id="WP_160647722.1">
    <property type="nucleotide sequence ID" value="NZ_SIJB01000045.1"/>
</dbReference>
<proteinExistence type="predicted"/>
<dbReference type="Proteomes" id="UP000448943">
    <property type="component" value="Unassembled WGS sequence"/>
</dbReference>
<keyword evidence="2" id="KW-1185">Reference proteome</keyword>
<protein>
    <submittedName>
        <fullName evidence="1">Uncharacterized protein</fullName>
    </submittedName>
</protein>
<name>A0A6N9Q890_9BACL</name>
<comment type="caution">
    <text evidence="1">The sequence shown here is derived from an EMBL/GenBank/DDBJ whole genome shotgun (WGS) entry which is preliminary data.</text>
</comment>
<organism evidence="1 2">
    <name type="scientific">Chengkuizengella marina</name>
    <dbReference type="NCBI Taxonomy" id="2507566"/>
    <lineage>
        <taxon>Bacteria</taxon>
        <taxon>Bacillati</taxon>
        <taxon>Bacillota</taxon>
        <taxon>Bacilli</taxon>
        <taxon>Bacillales</taxon>
        <taxon>Paenibacillaceae</taxon>
        <taxon>Chengkuizengella</taxon>
    </lineage>
</organism>
<dbReference type="OrthoDB" id="9800780at2"/>
<accession>A0A6N9Q890</accession>
<evidence type="ECO:0000313" key="2">
    <source>
        <dbReference type="Proteomes" id="UP000448943"/>
    </source>
</evidence>
<reference evidence="1 2" key="1">
    <citation type="submission" date="2019-01" db="EMBL/GenBank/DDBJ databases">
        <title>Chengkuizengella sp. nov., isolated from deep-sea sediment of East Pacific Ocean.</title>
        <authorList>
            <person name="Yang J."/>
            <person name="Lai Q."/>
            <person name="Shao Z."/>
        </authorList>
    </citation>
    <scope>NUCLEOTIDE SEQUENCE [LARGE SCALE GENOMIC DNA]</scope>
    <source>
        <strain evidence="1 2">YPA3-1-1</strain>
    </source>
</reference>
<gene>
    <name evidence="1" type="ORF">ERL59_18330</name>
</gene>
<dbReference type="EMBL" id="SIJB01000045">
    <property type="protein sequence ID" value="NBI30911.1"/>
    <property type="molecule type" value="Genomic_DNA"/>
</dbReference>